<evidence type="ECO:0000313" key="1">
    <source>
        <dbReference type="EMBL" id="MDL2060333.1"/>
    </source>
</evidence>
<sequence length="102" mass="11908">MSRSDMCHLKVTVQREGEDAENTPRVLYDEKPEGWITEWQISTARKYLWQSLGGGLYTQPEPVDVAFSPDKRTQIVRFSVWESRSGTTTWRVEMNEGGRLWK</sequence>
<accession>A0ABT7IRM1</accession>
<evidence type="ECO:0000313" key="2">
    <source>
        <dbReference type="EMBL" id="MDL2060556.1"/>
    </source>
</evidence>
<proteinExistence type="predicted"/>
<protein>
    <submittedName>
        <fullName evidence="2">Uncharacterized protein</fullName>
    </submittedName>
</protein>
<evidence type="ECO:0000313" key="3">
    <source>
        <dbReference type="Proteomes" id="UP001165481"/>
    </source>
</evidence>
<dbReference type="EMBL" id="JAKZJU020000001">
    <property type="protein sequence ID" value="MDL2060333.1"/>
    <property type="molecule type" value="Genomic_DNA"/>
</dbReference>
<comment type="caution">
    <text evidence="2">The sequence shown here is derived from an EMBL/GenBank/DDBJ whole genome shotgun (WGS) entry which is preliminary data.</text>
</comment>
<name>A0ABT7IRM1_9BURK</name>
<gene>
    <name evidence="1" type="ORF">MUN46_010345</name>
    <name evidence="2" type="ORF">MUN46_011475</name>
</gene>
<dbReference type="Proteomes" id="UP001165481">
    <property type="component" value="Unassembled WGS sequence"/>
</dbReference>
<dbReference type="RefSeq" id="WP_243377407.1">
    <property type="nucleotide sequence ID" value="NZ_JAKZJU020000001.1"/>
</dbReference>
<organism evidence="2 3">
    <name type="scientific">Mesosutterella faecium</name>
    <dbReference type="NCBI Taxonomy" id="2925194"/>
    <lineage>
        <taxon>Bacteria</taxon>
        <taxon>Pseudomonadati</taxon>
        <taxon>Pseudomonadota</taxon>
        <taxon>Betaproteobacteria</taxon>
        <taxon>Burkholderiales</taxon>
        <taxon>Sutterellaceae</taxon>
        <taxon>Mesosutterella</taxon>
    </lineage>
</organism>
<keyword evidence="3" id="KW-1185">Reference proteome</keyword>
<reference evidence="2" key="1">
    <citation type="submission" date="2023-03" db="EMBL/GenBank/DDBJ databases">
        <title>Mesosutterella sp. nov. isolated from porcine feces.</title>
        <authorList>
            <person name="Yu S."/>
        </authorList>
    </citation>
    <scope>NUCLEOTIDE SEQUENCE</scope>
    <source>
        <strain evidence="2">AGMB02718</strain>
    </source>
</reference>
<dbReference type="EMBL" id="JAKZJU020000003">
    <property type="protein sequence ID" value="MDL2060556.1"/>
    <property type="molecule type" value="Genomic_DNA"/>
</dbReference>